<feature type="binding site" evidence="16">
    <location>
        <position position="35"/>
    </location>
    <ligand>
        <name>substrate</name>
    </ligand>
</feature>
<keyword evidence="9 18" id="KW-0479">Metal-binding</keyword>
<feature type="binding site" evidence="18">
    <location>
        <position position="162"/>
    </location>
    <ligand>
        <name>Mg(2+)</name>
        <dbReference type="ChEBI" id="CHEBI:18420"/>
    </ligand>
</feature>
<dbReference type="FunFam" id="3.40.50.970:FF:000004">
    <property type="entry name" value="Transketolase"/>
    <property type="match status" value="1"/>
</dbReference>
<dbReference type="SMART" id="SM00861">
    <property type="entry name" value="Transket_pyr"/>
    <property type="match status" value="1"/>
</dbReference>
<feature type="site" description="Important for catalytic activity" evidence="19">
    <location>
        <position position="35"/>
    </location>
</feature>
<evidence type="ECO:0000256" key="8">
    <source>
        <dbReference type="ARBA" id="ARBA00022679"/>
    </source>
</evidence>
<evidence type="ECO:0000256" key="13">
    <source>
        <dbReference type="ARBA" id="ARBA00049473"/>
    </source>
</evidence>
<dbReference type="RefSeq" id="WP_138572652.1">
    <property type="nucleotide sequence ID" value="NZ_CP040818.1"/>
</dbReference>
<dbReference type="Proteomes" id="UP000305888">
    <property type="component" value="Chromosome"/>
</dbReference>
<dbReference type="Pfam" id="PF02779">
    <property type="entry name" value="Transket_pyr"/>
    <property type="match status" value="1"/>
</dbReference>
<keyword evidence="23" id="KW-1185">Reference proteome</keyword>
<dbReference type="AlphaFoldDB" id="A0A5B8FHE9"/>
<evidence type="ECO:0000256" key="11">
    <source>
        <dbReference type="ARBA" id="ARBA00022842"/>
    </source>
</evidence>
<dbReference type="PANTHER" id="PTHR43522:SF2">
    <property type="entry name" value="TRANSKETOLASE 1-RELATED"/>
    <property type="match status" value="1"/>
</dbReference>
<dbReference type="GO" id="GO:0009052">
    <property type="term" value="P:pentose-phosphate shunt, non-oxidative branch"/>
    <property type="evidence" value="ECO:0007669"/>
    <property type="project" value="UniProtKB-ARBA"/>
</dbReference>
<feature type="binding site" evidence="17">
    <location>
        <position position="266"/>
    </location>
    <ligand>
        <name>thiamine diphosphate</name>
        <dbReference type="ChEBI" id="CHEBI:58937"/>
    </ligand>
</feature>
<gene>
    <name evidence="22" type="primary">tkt</name>
    <name evidence="22" type="ORF">FDP22_10300</name>
</gene>
<evidence type="ECO:0000256" key="4">
    <source>
        <dbReference type="ARBA" id="ARBA00005215"/>
    </source>
</evidence>
<evidence type="ECO:0000256" key="14">
    <source>
        <dbReference type="NCBIfam" id="TIGR00232"/>
    </source>
</evidence>
<comment type="subunit">
    <text evidence="6 20">Homodimer.</text>
</comment>
<evidence type="ECO:0000256" key="12">
    <source>
        <dbReference type="ARBA" id="ARBA00023052"/>
    </source>
</evidence>
<dbReference type="FunFam" id="3.40.50.920:FF:000003">
    <property type="entry name" value="Transketolase"/>
    <property type="match status" value="1"/>
</dbReference>
<feature type="binding site" evidence="17">
    <location>
        <position position="163"/>
    </location>
    <ligand>
        <name>thiamine diphosphate</name>
        <dbReference type="ChEBI" id="CHEBI:58937"/>
    </ligand>
</feature>
<comment type="cofactor">
    <cofactor evidence="1">
        <name>Ca(2+)</name>
        <dbReference type="ChEBI" id="CHEBI:29108"/>
    </cofactor>
</comment>
<feature type="binding site" evidence="17">
    <location>
        <begin position="124"/>
        <end position="126"/>
    </location>
    <ligand>
        <name>thiamine diphosphate</name>
        <dbReference type="ChEBI" id="CHEBI:58937"/>
    </ligand>
</feature>
<dbReference type="InterPro" id="IPR033247">
    <property type="entry name" value="Transketolase_fam"/>
</dbReference>
<comment type="similarity">
    <text evidence="5 20">Belongs to the transketolase family.</text>
</comment>
<evidence type="ECO:0000256" key="1">
    <source>
        <dbReference type="ARBA" id="ARBA00001913"/>
    </source>
</evidence>
<dbReference type="PROSITE" id="PS00801">
    <property type="entry name" value="TRANSKETOLASE_1"/>
    <property type="match status" value="1"/>
</dbReference>
<feature type="domain" description="Transketolase-like pyrimidine-binding" evidence="21">
    <location>
        <begin position="358"/>
        <end position="529"/>
    </location>
</feature>
<dbReference type="EC" id="2.2.1.1" evidence="7 14"/>
<feature type="binding site" evidence="18">
    <location>
        <position position="194"/>
    </location>
    <ligand>
        <name>Mg(2+)</name>
        <dbReference type="ChEBI" id="CHEBI:18420"/>
    </ligand>
</feature>
<feature type="binding site" evidence="16">
    <location>
        <position position="524"/>
    </location>
    <ligand>
        <name>substrate</name>
    </ligand>
</feature>
<dbReference type="GO" id="GO:0004802">
    <property type="term" value="F:transketolase activity"/>
    <property type="evidence" value="ECO:0007669"/>
    <property type="project" value="UniProtKB-UniRule"/>
</dbReference>
<comment type="cofactor">
    <cofactor evidence="18">
        <name>Mg(2+)</name>
        <dbReference type="ChEBI" id="CHEBI:18420"/>
    </cofactor>
    <text evidence="18">Binds 1 Mg(2+) ion per subunit. Can also utilize other divalent metal cations, such as Ca(2+), Mn(2+) and Co(2+).</text>
</comment>
<dbReference type="InterPro" id="IPR009014">
    <property type="entry name" value="Transketo_C/PFOR_II"/>
</dbReference>
<keyword evidence="11 18" id="KW-0460">Magnesium</keyword>
<dbReference type="InterPro" id="IPR005474">
    <property type="entry name" value="Transketolase_N"/>
</dbReference>
<name>A0A5B8FHE9_9RHOB</name>
<dbReference type="GO" id="GO:0005829">
    <property type="term" value="C:cytosol"/>
    <property type="evidence" value="ECO:0007669"/>
    <property type="project" value="TreeGrafter"/>
</dbReference>
<feature type="site" description="Important for catalytic activity" evidence="19">
    <location>
        <position position="266"/>
    </location>
</feature>
<evidence type="ECO:0000256" key="20">
    <source>
        <dbReference type="RuleBase" id="RU004996"/>
    </source>
</evidence>
<dbReference type="OrthoDB" id="8732661at2"/>
<proteinExistence type="inferred from homology"/>
<dbReference type="Gene3D" id="3.40.50.970">
    <property type="match status" value="2"/>
</dbReference>
<evidence type="ECO:0000256" key="17">
    <source>
        <dbReference type="PIRSR" id="PIRSR605478-3"/>
    </source>
</evidence>
<dbReference type="InterPro" id="IPR055152">
    <property type="entry name" value="Transketolase-like_C_2"/>
</dbReference>
<feature type="binding site" evidence="16">
    <location>
        <position position="388"/>
    </location>
    <ligand>
        <name>substrate</name>
    </ligand>
</feature>
<evidence type="ECO:0000313" key="23">
    <source>
        <dbReference type="Proteomes" id="UP000305888"/>
    </source>
</evidence>
<evidence type="ECO:0000256" key="5">
    <source>
        <dbReference type="ARBA" id="ARBA00007131"/>
    </source>
</evidence>
<evidence type="ECO:0000256" key="6">
    <source>
        <dbReference type="ARBA" id="ARBA00011738"/>
    </source>
</evidence>
<dbReference type="SUPFAM" id="SSF52518">
    <property type="entry name" value="Thiamin diphosphate-binding fold (THDP-binding)"/>
    <property type="match status" value="2"/>
</dbReference>
<dbReference type="SUPFAM" id="SSF52922">
    <property type="entry name" value="TK C-terminal domain-like"/>
    <property type="match status" value="1"/>
</dbReference>
<dbReference type="InterPro" id="IPR020826">
    <property type="entry name" value="Transketolase_BS"/>
</dbReference>
<comment type="cofactor">
    <cofactor evidence="20">
        <name>Mg(2+)</name>
        <dbReference type="ChEBI" id="CHEBI:18420"/>
    </cofactor>
    <cofactor evidence="20">
        <name>Ca(2+)</name>
        <dbReference type="ChEBI" id="CHEBI:29108"/>
    </cofactor>
    <cofactor evidence="20">
        <name>Mn(2+)</name>
        <dbReference type="ChEBI" id="CHEBI:29035"/>
    </cofactor>
    <cofactor evidence="20">
        <name>Co(2+)</name>
        <dbReference type="ChEBI" id="CHEBI:48828"/>
    </cofactor>
    <text evidence="20">Binds 1 Mg(2+) ion per subunit. Can also utilize other divalent metal cations, such as Ca(2+), Mn(2+) and Co(2+).</text>
</comment>
<dbReference type="Pfam" id="PF22613">
    <property type="entry name" value="Transketolase_C_1"/>
    <property type="match status" value="1"/>
</dbReference>
<feature type="binding site" evidence="16">
    <location>
        <position position="473"/>
    </location>
    <ligand>
        <name>substrate</name>
    </ligand>
</feature>
<feature type="binding site" evidence="16">
    <location>
        <position position="465"/>
    </location>
    <ligand>
        <name>substrate</name>
    </ligand>
</feature>
<evidence type="ECO:0000313" key="22">
    <source>
        <dbReference type="EMBL" id="QDL92127.1"/>
    </source>
</evidence>
<evidence type="ECO:0000259" key="21">
    <source>
        <dbReference type="SMART" id="SM00861"/>
    </source>
</evidence>
<dbReference type="FunFam" id="3.40.50.970:FF:000003">
    <property type="entry name" value="Transketolase"/>
    <property type="match status" value="1"/>
</dbReference>
<comment type="function">
    <text evidence="20">Catalyzes the transfer of a two-carbon ketol group from a ketose donor to an aldose acceptor, via a covalent intermediate with the cofactor thiamine pyrophosphate.</text>
</comment>
<comment type="catalytic activity">
    <reaction evidence="13 20">
        <text>D-sedoheptulose 7-phosphate + D-glyceraldehyde 3-phosphate = aldehydo-D-ribose 5-phosphate + D-xylulose 5-phosphate</text>
        <dbReference type="Rhea" id="RHEA:10508"/>
        <dbReference type="ChEBI" id="CHEBI:57483"/>
        <dbReference type="ChEBI" id="CHEBI:57737"/>
        <dbReference type="ChEBI" id="CHEBI:58273"/>
        <dbReference type="ChEBI" id="CHEBI:59776"/>
        <dbReference type="EC" id="2.2.1.1"/>
    </reaction>
</comment>
<dbReference type="Pfam" id="PF00456">
    <property type="entry name" value="Transketolase_N"/>
    <property type="match status" value="1"/>
</dbReference>
<evidence type="ECO:0000256" key="18">
    <source>
        <dbReference type="PIRSR" id="PIRSR605478-4"/>
    </source>
</evidence>
<comment type="pathway">
    <text evidence="3">Carbohydrate degradation; pentose phosphate pathway.</text>
</comment>
<dbReference type="Gene3D" id="3.40.50.920">
    <property type="match status" value="1"/>
</dbReference>
<evidence type="ECO:0000256" key="7">
    <source>
        <dbReference type="ARBA" id="ARBA00013152"/>
    </source>
</evidence>
<organism evidence="22 23">
    <name type="scientific">Paroceanicella profunda</name>
    <dbReference type="NCBI Taxonomy" id="2579971"/>
    <lineage>
        <taxon>Bacteria</taxon>
        <taxon>Pseudomonadati</taxon>
        <taxon>Pseudomonadota</taxon>
        <taxon>Alphaproteobacteria</taxon>
        <taxon>Rhodobacterales</taxon>
        <taxon>Paracoccaceae</taxon>
        <taxon>Paroceanicella</taxon>
    </lineage>
</organism>
<evidence type="ECO:0000256" key="2">
    <source>
        <dbReference type="ARBA" id="ARBA00001941"/>
    </source>
</evidence>
<sequence length="672" mass="72259">MNISERRKAHPDHWMKAAALRVLAMDAVQAANSGHPGMPMGMADVATVLFEKHLKFDASTPDWADRDRFVLSAGHGSMLLYGLLYLTGYPEMTLEQIKNFRQLGSITAGHPEYGHAPGIETTTGPLGQGISNAVGMAMAEASMAARFGRKVVDHYTYVIAGDGCLMEGISHEAIGLAGRQKLGKLIVFWDNNGISIDGEVSKADVTDQIARFKASGWDTSSIDGHDPEAIDAAITAAKKTRRPTLIACKTHIGYGSPAKQDSAGAHGSPLGAEEIAKVREIYGWSSAAFDIPSEILKTWRTIGSRGLGARAAWEAELSGLSATRRAEFERVVSGAVPKRLSATIKALKKQISEEKPNIATRKSSENALAAINPVMGETIGGSADLTGSNNTLTKDLGTFEPENRKGRYVYYGIREHGMAAAMNGLAVHGGCVPYGGTFLTFSDYARGAMRLSALMGIRVVYVMTHDSIGLGEDGPTHQPVEHLAALRAIPNMHVFRPADAVETAEAWELALTMQNAPSVLSLTRQNLPTLRTEHKANNLSARGAYVMAEAEGKRQAILLATGSEVEIAMQAREMLQAEGIGTRVVSMPCWELFEAQDEAWRKKILPAGPVRVAIEAGLRFGWDKWLSGERGQDRKAGFIGMEGFGASGPAPELYKHFGITPEATVDKVKALL</sequence>
<dbReference type="KEGG" id="ppru:FDP22_10300"/>
<feature type="binding site" evidence="17">
    <location>
        <position position="75"/>
    </location>
    <ligand>
        <name>thiamine diphosphate</name>
        <dbReference type="ChEBI" id="CHEBI:58937"/>
    </ligand>
</feature>
<feature type="binding site" evidence="16">
    <location>
        <position position="477"/>
    </location>
    <ligand>
        <name>substrate</name>
    </ligand>
</feature>
<dbReference type="CDD" id="cd07033">
    <property type="entry name" value="TPP_PYR_DXS_TK_like"/>
    <property type="match status" value="1"/>
</dbReference>
<evidence type="ECO:0000256" key="9">
    <source>
        <dbReference type="ARBA" id="ARBA00022723"/>
    </source>
</evidence>
<feature type="active site" description="Proton donor" evidence="15">
    <location>
        <position position="415"/>
    </location>
</feature>
<evidence type="ECO:0000256" key="10">
    <source>
        <dbReference type="ARBA" id="ARBA00022837"/>
    </source>
</evidence>
<feature type="binding site" evidence="17">
    <location>
        <position position="441"/>
    </location>
    <ligand>
        <name>thiamine diphosphate</name>
        <dbReference type="ChEBI" id="CHEBI:58937"/>
    </ligand>
</feature>
<dbReference type="InterPro" id="IPR049557">
    <property type="entry name" value="Transketolase_CS"/>
</dbReference>
<evidence type="ECO:0000256" key="15">
    <source>
        <dbReference type="PIRSR" id="PIRSR605478-1"/>
    </source>
</evidence>
<keyword evidence="10 20" id="KW-0106">Calcium</keyword>
<feature type="binding site" evidence="18">
    <location>
        <position position="192"/>
    </location>
    <ligand>
        <name>Mg(2+)</name>
        <dbReference type="ChEBI" id="CHEBI:18420"/>
    </ligand>
</feature>
<comment type="pathway">
    <text evidence="4">Carbohydrate biosynthesis; Calvin cycle.</text>
</comment>
<dbReference type="PANTHER" id="PTHR43522">
    <property type="entry name" value="TRANSKETOLASE"/>
    <property type="match status" value="1"/>
</dbReference>
<dbReference type="InterPro" id="IPR005475">
    <property type="entry name" value="Transketolase-like_Pyr-bd"/>
</dbReference>
<keyword evidence="12 17" id="KW-0786">Thiamine pyrophosphate</keyword>
<accession>A0A5B8FHE9</accession>
<feature type="binding site" evidence="17">
    <location>
        <position position="192"/>
    </location>
    <ligand>
        <name>thiamine diphosphate</name>
        <dbReference type="ChEBI" id="CHEBI:58937"/>
    </ligand>
</feature>
<evidence type="ECO:0000256" key="16">
    <source>
        <dbReference type="PIRSR" id="PIRSR605478-2"/>
    </source>
</evidence>
<dbReference type="NCBIfam" id="TIGR00232">
    <property type="entry name" value="tktlase_bact"/>
    <property type="match status" value="1"/>
</dbReference>
<feature type="binding site" evidence="16">
    <location>
        <position position="266"/>
    </location>
    <ligand>
        <name>substrate</name>
    </ligand>
</feature>
<feature type="binding site" evidence="16">
    <location>
        <position position="361"/>
    </location>
    <ligand>
        <name>substrate</name>
    </ligand>
</feature>
<comment type="cofactor">
    <cofactor evidence="2">
        <name>Co(2+)</name>
        <dbReference type="ChEBI" id="CHEBI:48828"/>
    </cofactor>
</comment>
<dbReference type="GO" id="GO:0046872">
    <property type="term" value="F:metal ion binding"/>
    <property type="evidence" value="ECO:0007669"/>
    <property type="project" value="UniProtKB-KW"/>
</dbReference>
<dbReference type="CDD" id="cd02012">
    <property type="entry name" value="TPP_TK"/>
    <property type="match status" value="1"/>
</dbReference>
<comment type="cofactor">
    <cofactor evidence="17">
        <name>thiamine diphosphate</name>
        <dbReference type="ChEBI" id="CHEBI:58937"/>
    </cofactor>
    <text evidence="17">Binds 1 thiamine pyrophosphate per subunit. During the reaction, the substrate forms a covalent intermediate with the cofactor.</text>
</comment>
<dbReference type="InterPro" id="IPR029061">
    <property type="entry name" value="THDP-binding"/>
</dbReference>
<evidence type="ECO:0000256" key="3">
    <source>
        <dbReference type="ARBA" id="ARBA00004959"/>
    </source>
</evidence>
<evidence type="ECO:0000256" key="19">
    <source>
        <dbReference type="PIRSR" id="PIRSR605478-5"/>
    </source>
</evidence>
<reference evidence="22 23" key="1">
    <citation type="submission" date="2019-06" db="EMBL/GenBank/DDBJ databases">
        <title>Genome sequence of Rhodobacteraceae bacterium D4M1.</title>
        <authorList>
            <person name="Cao J."/>
        </authorList>
    </citation>
    <scope>NUCLEOTIDE SEQUENCE [LARGE SCALE GENOMIC DNA]</scope>
    <source>
        <strain evidence="22 23">D4M1</strain>
    </source>
</reference>
<protein>
    <recommendedName>
        <fullName evidence="7 14">Transketolase</fullName>
        <ecNumber evidence="7 14">2.2.1.1</ecNumber>
    </recommendedName>
</protein>
<dbReference type="InterPro" id="IPR005478">
    <property type="entry name" value="Transketolase_bac-like"/>
</dbReference>
<keyword evidence="8 20" id="KW-0808">Transferase</keyword>
<dbReference type="PROSITE" id="PS00802">
    <property type="entry name" value="TRANSKETOLASE_2"/>
    <property type="match status" value="1"/>
</dbReference>
<dbReference type="EMBL" id="CP040818">
    <property type="protein sequence ID" value="QDL92127.1"/>
    <property type="molecule type" value="Genomic_DNA"/>
</dbReference>